<dbReference type="InterPro" id="IPR036890">
    <property type="entry name" value="HATPase_C_sf"/>
</dbReference>
<evidence type="ECO:0000313" key="20">
    <source>
        <dbReference type="Proteomes" id="UP000310016"/>
    </source>
</evidence>
<dbReference type="InterPro" id="IPR050482">
    <property type="entry name" value="Sensor_HK_TwoCompSys"/>
</dbReference>
<dbReference type="GO" id="GO:0046983">
    <property type="term" value="F:protein dimerization activity"/>
    <property type="evidence" value="ECO:0007669"/>
    <property type="project" value="UniProtKB-UniRule"/>
</dbReference>
<evidence type="ECO:0000256" key="12">
    <source>
        <dbReference type="ARBA" id="ARBA00023012"/>
    </source>
</evidence>
<evidence type="ECO:0000256" key="13">
    <source>
        <dbReference type="ARBA" id="ARBA00023136"/>
    </source>
</evidence>
<dbReference type="InterPro" id="IPR016380">
    <property type="entry name" value="Sig_transdc_His_kin_NarX/NarQ"/>
</dbReference>
<name>A0A4U0PEY0_9NEIS</name>
<dbReference type="EMBL" id="SUMF01000032">
    <property type="protein sequence ID" value="TJZ66385.1"/>
    <property type="molecule type" value="Genomic_DNA"/>
</dbReference>
<evidence type="ECO:0000256" key="16">
    <source>
        <dbReference type="SAM" id="Phobius"/>
    </source>
</evidence>
<evidence type="ECO:0000256" key="9">
    <source>
        <dbReference type="ARBA" id="ARBA00022777"/>
    </source>
</evidence>
<dbReference type="Gene3D" id="6.10.340.10">
    <property type="match status" value="1"/>
</dbReference>
<dbReference type="InterPro" id="IPR003018">
    <property type="entry name" value="GAF"/>
</dbReference>
<dbReference type="CDD" id="cd06225">
    <property type="entry name" value="HAMP"/>
    <property type="match status" value="1"/>
</dbReference>
<feature type="transmembrane region" description="Helical" evidence="16">
    <location>
        <begin position="188"/>
        <end position="214"/>
    </location>
</feature>
<sequence length="652" mass="72464">MDINPDPYFPAGAADPADRDGPRLRDRLSTRIVASSIVALLVVVSMVCWTLWLSWQLEGAGAAINDTGSLRMRANRVGIELLQRSPDHVLRTRALIATQDDTLARLRRGVPARPLFLPQDTDIRTQFERVALAWQERMHPAAEHALRGETTTTYMAELPHFVDEADRLVRLIEHDNARKTTLLRLSQAVLLAISCAGTLAMIYLLYLWIILPVLRLRDGLSRMAGREFGVRLPVESRDEFGVLAQGFNHMADQLAGLYRDLEARVASKTAQLAAQNRELEALYDMTAFLNEPGDIEALCCGFLQRVRRQFGADGGSVRVIDPDGDKLHLMVSDGLSATLEHDEHCMSINSCFCGQATQQGMIVIRDFRQAGNATAFHCSREGFQGLGVFRIVSGNTVLGSFSLHFRKARALQPAETQLLESLGQHLGVALENRRLGAEARQMAVVQERSLMAQGLHDSIAQGLNYLNLQVQMLEQSANAGALDDVRELVPLLRAGVEESYQDVRELLLNFRARLEQGELLAGVEETIARFRRQTGVAVTLDIAPQAGPPLPPEQQLQVLFILQEALSNVRKHADARHVRVSLSNARDFDLSIEDDGRGYDPAEVSQRGEAHIGLNIMRERAERIHAELRFNARPGQGVRVDLHLPESMRQPA</sequence>
<comment type="catalytic activity">
    <reaction evidence="1 14">
        <text>ATP + protein L-histidine = ADP + protein N-phospho-L-histidine.</text>
        <dbReference type="EC" id="2.7.13.3"/>
    </reaction>
</comment>
<dbReference type="InterPro" id="IPR003660">
    <property type="entry name" value="HAMP_dom"/>
</dbReference>
<dbReference type="InterPro" id="IPR042295">
    <property type="entry name" value="NarX-like_N_sf"/>
</dbReference>
<gene>
    <name evidence="19" type="ORF">FAZ21_17320</name>
</gene>
<dbReference type="SUPFAM" id="SSF55781">
    <property type="entry name" value="GAF domain-like"/>
    <property type="match status" value="1"/>
</dbReference>
<reference evidence="19 20" key="1">
    <citation type="submission" date="2019-04" db="EMBL/GenBank/DDBJ databases">
        <title>Chitiniphilus eburnea sp. nov., a novel chitinolytic bacterium isolated from aquaculture sludge.</title>
        <authorList>
            <person name="Sheng M."/>
        </authorList>
    </citation>
    <scope>NUCLEOTIDE SEQUENCE [LARGE SCALE GENOMIC DNA]</scope>
    <source>
        <strain evidence="19 20">HX-2-15</strain>
    </source>
</reference>
<accession>A0A4U0PEY0</accession>
<dbReference type="Gene3D" id="1.20.5.1930">
    <property type="match status" value="1"/>
</dbReference>
<dbReference type="InterPro" id="IPR011712">
    <property type="entry name" value="Sig_transdc_His_kin_sub3_dim/P"/>
</dbReference>
<evidence type="ECO:0000259" key="17">
    <source>
        <dbReference type="PROSITE" id="PS50109"/>
    </source>
</evidence>
<evidence type="ECO:0000256" key="15">
    <source>
        <dbReference type="SAM" id="MobiDB-lite"/>
    </source>
</evidence>
<dbReference type="SMART" id="SM00065">
    <property type="entry name" value="GAF"/>
    <property type="match status" value="1"/>
</dbReference>
<dbReference type="Pfam" id="PF13185">
    <property type="entry name" value="GAF_2"/>
    <property type="match status" value="1"/>
</dbReference>
<dbReference type="InterPro" id="IPR029016">
    <property type="entry name" value="GAF-like_dom_sf"/>
</dbReference>
<comment type="caution">
    <text evidence="19">The sequence shown here is derived from an EMBL/GenBank/DDBJ whole genome shotgun (WGS) entry which is preliminary data.</text>
</comment>
<dbReference type="Pfam" id="PF02518">
    <property type="entry name" value="HATPase_c"/>
    <property type="match status" value="1"/>
</dbReference>
<keyword evidence="6 14" id="KW-0808">Transferase</keyword>
<dbReference type="PIRSF" id="PIRSF003167">
    <property type="entry name" value="STHK_NarX/NarQ"/>
    <property type="match status" value="1"/>
</dbReference>
<organism evidence="19 20">
    <name type="scientific">Chitiniphilus eburneus</name>
    <dbReference type="NCBI Taxonomy" id="2571148"/>
    <lineage>
        <taxon>Bacteria</taxon>
        <taxon>Pseudomonadati</taxon>
        <taxon>Pseudomonadota</taxon>
        <taxon>Betaproteobacteria</taxon>
        <taxon>Neisseriales</taxon>
        <taxon>Chitinibacteraceae</taxon>
        <taxon>Chitiniphilus</taxon>
    </lineage>
</organism>
<dbReference type="Proteomes" id="UP000310016">
    <property type="component" value="Unassembled WGS sequence"/>
</dbReference>
<dbReference type="SUPFAM" id="SSF158472">
    <property type="entry name" value="HAMP domain-like"/>
    <property type="match status" value="1"/>
</dbReference>
<evidence type="ECO:0000256" key="2">
    <source>
        <dbReference type="ARBA" id="ARBA00004429"/>
    </source>
</evidence>
<evidence type="ECO:0000313" key="19">
    <source>
        <dbReference type="EMBL" id="TJZ66385.1"/>
    </source>
</evidence>
<keyword evidence="7 16" id="KW-0812">Transmembrane</keyword>
<dbReference type="InterPro" id="IPR005467">
    <property type="entry name" value="His_kinase_dom"/>
</dbReference>
<keyword evidence="13 14" id="KW-0472">Membrane</keyword>
<feature type="region of interest" description="Disordered" evidence="15">
    <location>
        <begin position="1"/>
        <end position="21"/>
    </location>
</feature>
<keyword evidence="11 16" id="KW-1133">Transmembrane helix</keyword>
<dbReference type="SUPFAM" id="SSF55874">
    <property type="entry name" value="ATPase domain of HSP90 chaperone/DNA topoisomerase II/histidine kinase"/>
    <property type="match status" value="1"/>
</dbReference>
<evidence type="ECO:0000256" key="1">
    <source>
        <dbReference type="ARBA" id="ARBA00000085"/>
    </source>
</evidence>
<dbReference type="RefSeq" id="WP_136774688.1">
    <property type="nucleotide sequence ID" value="NZ_CP156074.1"/>
</dbReference>
<dbReference type="SMART" id="SM00304">
    <property type="entry name" value="HAMP"/>
    <property type="match status" value="1"/>
</dbReference>
<dbReference type="CDD" id="cd16917">
    <property type="entry name" value="HATPase_UhpB-NarQ-NarX-like"/>
    <property type="match status" value="1"/>
</dbReference>
<dbReference type="Gene3D" id="1.20.120.960">
    <property type="entry name" value="Histidine kinase NarX, sensor domain"/>
    <property type="match status" value="1"/>
</dbReference>
<feature type="domain" description="Histidine kinase" evidence="17">
    <location>
        <begin position="454"/>
        <end position="648"/>
    </location>
</feature>
<protein>
    <recommendedName>
        <fullName evidence="14">Sensor protein</fullName>
        <ecNumber evidence="14">2.7.13.3</ecNumber>
    </recommendedName>
</protein>
<evidence type="ECO:0000256" key="5">
    <source>
        <dbReference type="ARBA" id="ARBA00022553"/>
    </source>
</evidence>
<dbReference type="PANTHER" id="PTHR24421:SF10">
    <property type="entry name" value="NITRATE_NITRITE SENSOR PROTEIN NARQ"/>
    <property type="match status" value="1"/>
</dbReference>
<proteinExistence type="predicted"/>
<dbReference type="Pfam" id="PF07730">
    <property type="entry name" value="HisKA_3"/>
    <property type="match status" value="1"/>
</dbReference>
<evidence type="ECO:0000256" key="10">
    <source>
        <dbReference type="ARBA" id="ARBA00022840"/>
    </source>
</evidence>
<feature type="domain" description="HAMP" evidence="18">
    <location>
        <begin position="207"/>
        <end position="259"/>
    </location>
</feature>
<evidence type="ECO:0000256" key="4">
    <source>
        <dbReference type="ARBA" id="ARBA00022519"/>
    </source>
</evidence>
<dbReference type="GO" id="GO:0000155">
    <property type="term" value="F:phosphorelay sensor kinase activity"/>
    <property type="evidence" value="ECO:0007669"/>
    <property type="project" value="UniProtKB-UniRule"/>
</dbReference>
<dbReference type="PROSITE" id="PS50885">
    <property type="entry name" value="HAMP"/>
    <property type="match status" value="1"/>
</dbReference>
<keyword evidence="12 14" id="KW-0902">Two-component regulatory system</keyword>
<dbReference type="OrthoDB" id="9811306at2"/>
<evidence type="ECO:0000256" key="6">
    <source>
        <dbReference type="ARBA" id="ARBA00022679"/>
    </source>
</evidence>
<dbReference type="GO" id="GO:0005524">
    <property type="term" value="F:ATP binding"/>
    <property type="evidence" value="ECO:0007669"/>
    <property type="project" value="UniProtKB-UniRule"/>
</dbReference>
<keyword evidence="4 14" id="KW-0997">Cell inner membrane</keyword>
<keyword evidence="9 14" id="KW-0418">Kinase</keyword>
<feature type="transmembrane region" description="Helical" evidence="16">
    <location>
        <begin position="32"/>
        <end position="52"/>
    </location>
</feature>
<evidence type="ECO:0000256" key="3">
    <source>
        <dbReference type="ARBA" id="ARBA00022475"/>
    </source>
</evidence>
<dbReference type="Gene3D" id="3.30.450.40">
    <property type="match status" value="1"/>
</dbReference>
<keyword evidence="20" id="KW-1185">Reference proteome</keyword>
<dbReference type="AlphaFoldDB" id="A0A4U0PEY0"/>
<keyword evidence="8 14" id="KW-0547">Nucleotide-binding</keyword>
<evidence type="ECO:0000259" key="18">
    <source>
        <dbReference type="PROSITE" id="PS50885"/>
    </source>
</evidence>
<dbReference type="PROSITE" id="PS50109">
    <property type="entry name" value="HIS_KIN"/>
    <property type="match status" value="1"/>
</dbReference>
<evidence type="ECO:0000256" key="14">
    <source>
        <dbReference type="PIRNR" id="PIRNR003167"/>
    </source>
</evidence>
<dbReference type="InterPro" id="IPR003594">
    <property type="entry name" value="HATPase_dom"/>
</dbReference>
<dbReference type="SMART" id="SM00387">
    <property type="entry name" value="HATPase_c"/>
    <property type="match status" value="1"/>
</dbReference>
<comment type="subcellular location">
    <subcellularLocation>
        <location evidence="2">Cell inner membrane</location>
        <topology evidence="2">Multi-pass membrane protein</topology>
    </subcellularLocation>
</comment>
<evidence type="ECO:0000256" key="7">
    <source>
        <dbReference type="ARBA" id="ARBA00022692"/>
    </source>
</evidence>
<evidence type="ECO:0000256" key="8">
    <source>
        <dbReference type="ARBA" id="ARBA00022741"/>
    </source>
</evidence>
<dbReference type="Gene3D" id="3.30.565.10">
    <property type="entry name" value="Histidine kinase-like ATPase, C-terminal domain"/>
    <property type="match status" value="1"/>
</dbReference>
<dbReference type="Pfam" id="PF00672">
    <property type="entry name" value="HAMP"/>
    <property type="match status" value="1"/>
</dbReference>
<evidence type="ECO:0000256" key="11">
    <source>
        <dbReference type="ARBA" id="ARBA00022989"/>
    </source>
</evidence>
<keyword evidence="10 14" id="KW-0067">ATP-binding</keyword>
<dbReference type="GO" id="GO:0005886">
    <property type="term" value="C:plasma membrane"/>
    <property type="evidence" value="ECO:0007669"/>
    <property type="project" value="UniProtKB-SubCell"/>
</dbReference>
<dbReference type="PANTHER" id="PTHR24421">
    <property type="entry name" value="NITRATE/NITRITE SENSOR PROTEIN NARX-RELATED"/>
    <property type="match status" value="1"/>
</dbReference>
<keyword evidence="3 14" id="KW-1003">Cell membrane</keyword>
<dbReference type="EC" id="2.7.13.3" evidence="14"/>
<dbReference type="Pfam" id="PF13675">
    <property type="entry name" value="PilJ"/>
    <property type="match status" value="1"/>
</dbReference>
<keyword evidence="5" id="KW-0597">Phosphoprotein</keyword>
<dbReference type="InterPro" id="IPR029095">
    <property type="entry name" value="NarX-like_N"/>
</dbReference>